<comment type="caution">
    <text evidence="2">The sequence shown here is derived from an EMBL/GenBank/DDBJ whole genome shotgun (WGS) entry which is preliminary data.</text>
</comment>
<dbReference type="InterPro" id="IPR001602">
    <property type="entry name" value="UPF0047_YjbQ-like"/>
</dbReference>
<dbReference type="PANTHER" id="PTHR30615">
    <property type="entry name" value="UNCHARACTERIZED PROTEIN YJBQ-RELATED"/>
    <property type="match status" value="1"/>
</dbReference>
<dbReference type="NCBIfam" id="TIGR00149">
    <property type="entry name" value="TIGR00149_YjbQ"/>
    <property type="match status" value="1"/>
</dbReference>
<evidence type="ECO:0000313" key="2">
    <source>
        <dbReference type="EMBL" id="MBM3316615.1"/>
    </source>
</evidence>
<organism evidence="2 3">
    <name type="scientific">Eiseniibacteriota bacterium</name>
    <dbReference type="NCBI Taxonomy" id="2212470"/>
    <lineage>
        <taxon>Bacteria</taxon>
        <taxon>Candidatus Eiseniibacteriota</taxon>
    </lineage>
</organism>
<dbReference type="InterPro" id="IPR035917">
    <property type="entry name" value="YjbQ-like_sf"/>
</dbReference>
<reference evidence="2" key="1">
    <citation type="submission" date="2019-03" db="EMBL/GenBank/DDBJ databases">
        <title>Lake Tanganyika Metagenome-Assembled Genomes (MAGs).</title>
        <authorList>
            <person name="Tran P."/>
        </authorList>
    </citation>
    <scope>NUCLEOTIDE SEQUENCE</scope>
    <source>
        <strain evidence="2">M_DeepCast_400m_m2_100</strain>
    </source>
</reference>
<dbReference type="Gene3D" id="2.60.120.460">
    <property type="entry name" value="YjbQ-like"/>
    <property type="match status" value="1"/>
</dbReference>
<gene>
    <name evidence="2" type="ORF">FJY75_02060</name>
</gene>
<protein>
    <submittedName>
        <fullName evidence="2">YjbQ family protein</fullName>
    </submittedName>
</protein>
<evidence type="ECO:0000313" key="3">
    <source>
        <dbReference type="Proteomes" id="UP000748308"/>
    </source>
</evidence>
<evidence type="ECO:0000256" key="1">
    <source>
        <dbReference type="ARBA" id="ARBA00005534"/>
    </source>
</evidence>
<dbReference type="Pfam" id="PF01894">
    <property type="entry name" value="YjbQ"/>
    <property type="match status" value="1"/>
</dbReference>
<sequence>MRIETHTLALRTRGFTDIQDLTPAVAALLRERRLREGSALLFAGGSTAGLTTIEFEEGAVADLRAAIERLAPQRETYAHDARWGDGNGFAHVRAALMGPALEVPVCGGELLLGTWQQIVLCDFDNRSRRRSVVCQLRGLFDAEP</sequence>
<dbReference type="PIRSF" id="PIRSF004681">
    <property type="entry name" value="UCP004681"/>
    <property type="match status" value="1"/>
</dbReference>
<comment type="similarity">
    <text evidence="1">Belongs to the UPF0047 family.</text>
</comment>
<dbReference type="EMBL" id="VGIY01000026">
    <property type="protein sequence ID" value="MBM3316615.1"/>
    <property type="molecule type" value="Genomic_DNA"/>
</dbReference>
<dbReference type="AlphaFoldDB" id="A0A937X7J0"/>
<dbReference type="PANTHER" id="PTHR30615:SF8">
    <property type="entry name" value="UPF0047 PROTEIN C4A8.02C"/>
    <property type="match status" value="1"/>
</dbReference>
<proteinExistence type="inferred from homology"/>
<accession>A0A937X7J0</accession>
<name>A0A937X7J0_UNCEI</name>
<dbReference type="SUPFAM" id="SSF111038">
    <property type="entry name" value="YjbQ-like"/>
    <property type="match status" value="1"/>
</dbReference>
<dbReference type="Proteomes" id="UP000748308">
    <property type="component" value="Unassembled WGS sequence"/>
</dbReference>